<dbReference type="Proteomes" id="UP000559256">
    <property type="component" value="Unassembled WGS sequence"/>
</dbReference>
<comment type="caution">
    <text evidence="1">The sequence shown here is derived from an EMBL/GenBank/DDBJ whole genome shotgun (WGS) entry which is preliminary data.</text>
</comment>
<reference evidence="1 2" key="1">
    <citation type="journal article" date="2020" name="ISME J.">
        <title>Uncovering the hidden diversity of litter-decomposition mechanisms in mushroom-forming fungi.</title>
        <authorList>
            <person name="Floudas D."/>
            <person name="Bentzer J."/>
            <person name="Ahren D."/>
            <person name="Johansson T."/>
            <person name="Persson P."/>
            <person name="Tunlid A."/>
        </authorList>
    </citation>
    <scope>NUCLEOTIDE SEQUENCE [LARGE SCALE GENOMIC DNA]</scope>
    <source>
        <strain evidence="1 2">CBS 291.85</strain>
    </source>
</reference>
<dbReference type="InterPro" id="IPR009057">
    <property type="entry name" value="Homeodomain-like_sf"/>
</dbReference>
<dbReference type="AlphaFoldDB" id="A0A8H5FC81"/>
<proteinExistence type="predicted"/>
<dbReference type="OrthoDB" id="2994945at2759"/>
<name>A0A8H5FC81_9AGAR</name>
<protein>
    <submittedName>
        <fullName evidence="1">Uncharacterized protein</fullName>
    </submittedName>
</protein>
<dbReference type="SUPFAM" id="SSF46689">
    <property type="entry name" value="Homeodomain-like"/>
    <property type="match status" value="1"/>
</dbReference>
<sequence length="121" mass="14060">MVARKKISDDIKLAAIHLYMNSLLDLKDILACVGFSRRTFFQCLKLWQEDGIVSNPKSYRIGQPQLLNMEDHHYLLALVNHNPAWFLDELRDLMDNNCYISVHHTTIHHELECAGISLKEL</sequence>
<dbReference type="EMBL" id="JAACJM010000323">
    <property type="protein sequence ID" value="KAF5331499.1"/>
    <property type="molecule type" value="Genomic_DNA"/>
</dbReference>
<evidence type="ECO:0000313" key="1">
    <source>
        <dbReference type="EMBL" id="KAF5331499.1"/>
    </source>
</evidence>
<evidence type="ECO:0000313" key="2">
    <source>
        <dbReference type="Proteomes" id="UP000559256"/>
    </source>
</evidence>
<gene>
    <name evidence="1" type="ORF">D9758_018266</name>
</gene>
<keyword evidence="2" id="KW-1185">Reference proteome</keyword>
<organism evidence="1 2">
    <name type="scientific">Tetrapyrgos nigripes</name>
    <dbReference type="NCBI Taxonomy" id="182062"/>
    <lineage>
        <taxon>Eukaryota</taxon>
        <taxon>Fungi</taxon>
        <taxon>Dikarya</taxon>
        <taxon>Basidiomycota</taxon>
        <taxon>Agaricomycotina</taxon>
        <taxon>Agaricomycetes</taxon>
        <taxon>Agaricomycetidae</taxon>
        <taxon>Agaricales</taxon>
        <taxon>Marasmiineae</taxon>
        <taxon>Marasmiaceae</taxon>
        <taxon>Tetrapyrgos</taxon>
    </lineage>
</organism>
<accession>A0A8H5FC81</accession>